<dbReference type="Proteomes" id="UP000429484">
    <property type="component" value="Unassembled WGS sequence"/>
</dbReference>
<organism evidence="13 14">
    <name type="scientific">Rhizobium meliloti</name>
    <name type="common">Ensifer meliloti</name>
    <name type="synonym">Sinorhizobium meliloti</name>
    <dbReference type="NCBI Taxonomy" id="382"/>
    <lineage>
        <taxon>Bacteria</taxon>
        <taxon>Pseudomonadati</taxon>
        <taxon>Pseudomonadota</taxon>
        <taxon>Alphaproteobacteria</taxon>
        <taxon>Hyphomicrobiales</taxon>
        <taxon>Rhizobiaceae</taxon>
        <taxon>Sinorhizobium/Ensifer group</taxon>
        <taxon>Sinorhizobium</taxon>
    </lineage>
</organism>
<keyword evidence="9" id="KW-0625">Polysaccharide transport</keyword>
<keyword evidence="6 11" id="KW-0812">Transmembrane</keyword>
<feature type="transmembrane region" description="Helical" evidence="11">
    <location>
        <begin position="230"/>
        <end position="248"/>
    </location>
</feature>
<evidence type="ECO:0000256" key="1">
    <source>
        <dbReference type="ARBA" id="ARBA00004651"/>
    </source>
</evidence>
<dbReference type="GO" id="GO:0015774">
    <property type="term" value="P:polysaccharide transport"/>
    <property type="evidence" value="ECO:0007669"/>
    <property type="project" value="UniProtKB-KW"/>
</dbReference>
<evidence type="ECO:0000256" key="10">
    <source>
        <dbReference type="ARBA" id="ARBA00023136"/>
    </source>
</evidence>
<feature type="transmembrane region" description="Helical" evidence="11">
    <location>
        <begin position="144"/>
        <end position="166"/>
    </location>
</feature>
<comment type="caution">
    <text evidence="13">The sequence shown here is derived from an EMBL/GenBank/DDBJ whole genome shotgun (WGS) entry which is preliminary data.</text>
</comment>
<evidence type="ECO:0000256" key="11">
    <source>
        <dbReference type="RuleBase" id="RU361157"/>
    </source>
</evidence>
<dbReference type="EMBL" id="WISR01000275">
    <property type="protein sequence ID" value="MQW37682.1"/>
    <property type="molecule type" value="Genomic_DNA"/>
</dbReference>
<comment type="similarity">
    <text evidence="2 11">Belongs to the ABC-2 integral membrane protein family.</text>
</comment>
<name>A0AAW9TZN8_RHIML</name>
<keyword evidence="10 11" id="KW-0472">Membrane</keyword>
<dbReference type="PRINTS" id="PR00164">
    <property type="entry name" value="ABC2TRNSPORT"/>
</dbReference>
<dbReference type="GO" id="GO:0140359">
    <property type="term" value="F:ABC-type transporter activity"/>
    <property type="evidence" value="ECO:0007669"/>
    <property type="project" value="InterPro"/>
</dbReference>
<dbReference type="InterPro" id="IPR000412">
    <property type="entry name" value="ABC_2_transport"/>
</dbReference>
<evidence type="ECO:0000313" key="13">
    <source>
        <dbReference type="EMBL" id="MQW37682.1"/>
    </source>
</evidence>
<feature type="transmembrane region" description="Helical" evidence="11">
    <location>
        <begin position="55"/>
        <end position="75"/>
    </location>
</feature>
<sequence length="258" mass="28923">MNLIQQHLRVTAALIVREMSTRFGSKPGGYLWAIFDPVAHVALMTLIFQAIARMPALGLSFPLFFASGYLPFAFYQRMSGFMAGTVKANKALFSYPIVTPFDAIVSRFILQLMTDTLVTILILMMILELGGVTQPMNIAGMIEAAGAAALLGLGIGTINIVMFARFPLYEQIFSIINRPLFMISGVFFLPESLPNPFRDFLLYNPLVHVIMWFRESIYPEYRADLLDKGYVIEFALVCAIAGLLLLTTSMREIREDRL</sequence>
<dbReference type="GO" id="GO:0043190">
    <property type="term" value="C:ATP-binding cassette (ABC) transporter complex"/>
    <property type="evidence" value="ECO:0007669"/>
    <property type="project" value="InterPro"/>
</dbReference>
<evidence type="ECO:0000256" key="4">
    <source>
        <dbReference type="ARBA" id="ARBA00022475"/>
    </source>
</evidence>
<evidence type="ECO:0000256" key="9">
    <source>
        <dbReference type="ARBA" id="ARBA00023047"/>
    </source>
</evidence>
<evidence type="ECO:0000256" key="6">
    <source>
        <dbReference type="ARBA" id="ARBA00022692"/>
    </source>
</evidence>
<keyword evidence="8 11" id="KW-1133">Transmembrane helix</keyword>
<dbReference type="PROSITE" id="PS51012">
    <property type="entry name" value="ABC_TM2"/>
    <property type="match status" value="1"/>
</dbReference>
<dbReference type="PANTHER" id="PTHR30413:SF10">
    <property type="entry name" value="CAPSULE POLYSACCHARIDE EXPORT INNER-MEMBRANE PROTEIN CTRC"/>
    <property type="match status" value="1"/>
</dbReference>
<dbReference type="InterPro" id="IPR013525">
    <property type="entry name" value="ABC2_TM"/>
</dbReference>
<feature type="domain" description="ABC transmembrane type-2" evidence="12">
    <location>
        <begin position="28"/>
        <end position="249"/>
    </location>
</feature>
<evidence type="ECO:0000256" key="5">
    <source>
        <dbReference type="ARBA" id="ARBA00022597"/>
    </source>
</evidence>
<evidence type="ECO:0000313" key="14">
    <source>
        <dbReference type="Proteomes" id="UP000429484"/>
    </source>
</evidence>
<dbReference type="InterPro" id="IPR047817">
    <property type="entry name" value="ABC2_TM_bact-type"/>
</dbReference>
<feature type="transmembrane region" description="Helical" evidence="11">
    <location>
        <begin position="108"/>
        <end position="132"/>
    </location>
</feature>
<accession>A0AAW9TZN8</accession>
<reference evidence="13 14" key="1">
    <citation type="journal article" date="2013" name="Genome Biol.">
        <title>Comparative genomics of the core and accessory genomes of 48 Sinorhizobium strains comprising five genospecies.</title>
        <authorList>
            <person name="Sugawara M."/>
            <person name="Epstein B."/>
            <person name="Badgley B.D."/>
            <person name="Unno T."/>
            <person name="Xu L."/>
            <person name="Reese J."/>
            <person name="Gyaneshwar P."/>
            <person name="Denny R."/>
            <person name="Mudge J."/>
            <person name="Bharti A.K."/>
            <person name="Farmer A.D."/>
            <person name="May G.D."/>
            <person name="Woodward J.E."/>
            <person name="Medigue C."/>
            <person name="Vallenet D."/>
            <person name="Lajus A."/>
            <person name="Rouy Z."/>
            <person name="Martinez-Vaz B."/>
            <person name="Tiffin P."/>
            <person name="Young N.D."/>
            <person name="Sadowsky M.J."/>
        </authorList>
    </citation>
    <scope>NUCLEOTIDE SEQUENCE [LARGE SCALE GENOMIC DNA]</scope>
    <source>
        <strain evidence="13 14">N6B1</strain>
    </source>
</reference>
<keyword evidence="7" id="KW-0972">Capsule biogenesis/degradation</keyword>
<protein>
    <recommendedName>
        <fullName evidence="11">Transport permease protein</fullName>
    </recommendedName>
</protein>
<evidence type="ECO:0000256" key="2">
    <source>
        <dbReference type="ARBA" id="ARBA00007783"/>
    </source>
</evidence>
<keyword evidence="3 11" id="KW-0813">Transport</keyword>
<dbReference type="PANTHER" id="PTHR30413">
    <property type="entry name" value="INNER MEMBRANE TRANSPORT PERMEASE"/>
    <property type="match status" value="1"/>
</dbReference>
<feature type="transmembrane region" description="Helical" evidence="11">
    <location>
        <begin position="172"/>
        <end position="189"/>
    </location>
</feature>
<gene>
    <name evidence="13" type="ORF">GHK53_34300</name>
</gene>
<keyword evidence="4 11" id="KW-1003">Cell membrane</keyword>
<keyword evidence="5" id="KW-0762">Sugar transport</keyword>
<evidence type="ECO:0000259" key="12">
    <source>
        <dbReference type="PROSITE" id="PS51012"/>
    </source>
</evidence>
<dbReference type="RefSeq" id="WP_017273596.1">
    <property type="nucleotide sequence ID" value="NZ_JADZOD010000002.1"/>
</dbReference>
<dbReference type="GO" id="GO:0015920">
    <property type="term" value="P:lipopolysaccharide transport"/>
    <property type="evidence" value="ECO:0007669"/>
    <property type="project" value="TreeGrafter"/>
</dbReference>
<comment type="subcellular location">
    <subcellularLocation>
        <location evidence="11">Cell inner membrane</location>
        <topology evidence="11">Multi-pass membrane protein</topology>
    </subcellularLocation>
    <subcellularLocation>
        <location evidence="1">Cell membrane</location>
        <topology evidence="1">Multi-pass membrane protein</topology>
    </subcellularLocation>
</comment>
<evidence type="ECO:0000256" key="7">
    <source>
        <dbReference type="ARBA" id="ARBA00022903"/>
    </source>
</evidence>
<proteinExistence type="inferred from homology"/>
<evidence type="ECO:0000256" key="8">
    <source>
        <dbReference type="ARBA" id="ARBA00022989"/>
    </source>
</evidence>
<evidence type="ECO:0000256" key="3">
    <source>
        <dbReference type="ARBA" id="ARBA00022448"/>
    </source>
</evidence>
<dbReference type="AlphaFoldDB" id="A0AAW9TZN8"/>
<dbReference type="Pfam" id="PF01061">
    <property type="entry name" value="ABC2_membrane"/>
    <property type="match status" value="1"/>
</dbReference>
<feature type="transmembrane region" description="Helical" evidence="11">
    <location>
        <begin position="29"/>
        <end position="48"/>
    </location>
</feature>